<evidence type="ECO:0000313" key="3">
    <source>
        <dbReference type="Proteomes" id="UP001165122"/>
    </source>
</evidence>
<evidence type="ECO:0000313" key="2">
    <source>
        <dbReference type="EMBL" id="GMH64264.1"/>
    </source>
</evidence>
<protein>
    <submittedName>
        <fullName evidence="2">Uncharacterized protein</fullName>
    </submittedName>
</protein>
<accession>A0A9W7E182</accession>
<sequence>MSNSVASESNEGHETPKTSSKRGGEDEGEEDGDEIIEGAAEVLTTSTTVSATPAAIDQFMHTPEFKRNFLEFVPVDALMALRLATKAWKAAADAFIDEGVESSAIIGVKSIGYCAFYHCRSLTTVSFPTTLTSIGKWAFAFCESLDNVDLLQTNLQELGIEAFISCSELKSMTIPDSLQTLGIRVFDNAPS</sequence>
<dbReference type="PANTHER" id="PTHR45661:SF3">
    <property type="entry name" value="IG-LIKE DOMAIN-CONTAINING PROTEIN"/>
    <property type="match status" value="1"/>
</dbReference>
<feature type="region of interest" description="Disordered" evidence="1">
    <location>
        <begin position="1"/>
        <end position="32"/>
    </location>
</feature>
<reference evidence="3" key="1">
    <citation type="journal article" date="2023" name="Commun. Biol.">
        <title>Genome analysis of Parmales, the sister group of diatoms, reveals the evolutionary specialization of diatoms from phago-mixotrophs to photoautotrophs.</title>
        <authorList>
            <person name="Ban H."/>
            <person name="Sato S."/>
            <person name="Yoshikawa S."/>
            <person name="Yamada K."/>
            <person name="Nakamura Y."/>
            <person name="Ichinomiya M."/>
            <person name="Sato N."/>
            <person name="Blanc-Mathieu R."/>
            <person name="Endo H."/>
            <person name="Kuwata A."/>
            <person name="Ogata H."/>
        </authorList>
    </citation>
    <scope>NUCLEOTIDE SEQUENCE [LARGE SCALE GENOMIC DNA]</scope>
    <source>
        <strain evidence="3">NIES 3700</strain>
    </source>
</reference>
<dbReference type="OrthoDB" id="415426at2759"/>
<dbReference type="InterPro" id="IPR032675">
    <property type="entry name" value="LRR_dom_sf"/>
</dbReference>
<dbReference type="Pfam" id="PF13306">
    <property type="entry name" value="LRR_5"/>
    <property type="match status" value="1"/>
</dbReference>
<name>A0A9W7E182_9STRA</name>
<organism evidence="2 3">
    <name type="scientific">Triparma laevis f. longispina</name>
    <dbReference type="NCBI Taxonomy" id="1714387"/>
    <lineage>
        <taxon>Eukaryota</taxon>
        <taxon>Sar</taxon>
        <taxon>Stramenopiles</taxon>
        <taxon>Ochrophyta</taxon>
        <taxon>Bolidophyceae</taxon>
        <taxon>Parmales</taxon>
        <taxon>Triparmaceae</taxon>
        <taxon>Triparma</taxon>
    </lineage>
</organism>
<dbReference type="SUPFAM" id="SSF52058">
    <property type="entry name" value="L domain-like"/>
    <property type="match status" value="1"/>
</dbReference>
<proteinExistence type="predicted"/>
<gene>
    <name evidence="2" type="ORF">TrLO_g14595</name>
</gene>
<dbReference type="InterPro" id="IPR026906">
    <property type="entry name" value="LRR_5"/>
</dbReference>
<dbReference type="InterPro" id="IPR053139">
    <property type="entry name" value="Surface_bspA-like"/>
</dbReference>
<comment type="caution">
    <text evidence="2">The sequence shown here is derived from an EMBL/GenBank/DDBJ whole genome shotgun (WGS) entry which is preliminary data.</text>
</comment>
<dbReference type="EMBL" id="BRXW01000541">
    <property type="protein sequence ID" value="GMH64264.1"/>
    <property type="molecule type" value="Genomic_DNA"/>
</dbReference>
<evidence type="ECO:0000256" key="1">
    <source>
        <dbReference type="SAM" id="MobiDB-lite"/>
    </source>
</evidence>
<dbReference type="Proteomes" id="UP001165122">
    <property type="component" value="Unassembled WGS sequence"/>
</dbReference>
<dbReference type="Gene3D" id="3.80.10.10">
    <property type="entry name" value="Ribonuclease Inhibitor"/>
    <property type="match status" value="1"/>
</dbReference>
<dbReference type="PANTHER" id="PTHR45661">
    <property type="entry name" value="SURFACE ANTIGEN"/>
    <property type="match status" value="1"/>
</dbReference>
<keyword evidence="3" id="KW-1185">Reference proteome</keyword>
<dbReference type="AlphaFoldDB" id="A0A9W7E182"/>